<evidence type="ECO:0000313" key="8">
    <source>
        <dbReference type="EMBL" id="MCW0482385.1"/>
    </source>
</evidence>
<evidence type="ECO:0000259" key="6">
    <source>
        <dbReference type="Pfam" id="PF14508"/>
    </source>
</evidence>
<reference evidence="8" key="1">
    <citation type="submission" date="2022-10" db="EMBL/GenBank/DDBJ databases">
        <title>Gaoshiqiia sediminis gen. nov., sp. nov., isolated from coastal sediment.</title>
        <authorList>
            <person name="Yu W.X."/>
            <person name="Mu D.S."/>
            <person name="Du J.Z."/>
            <person name="Liang Y.Q."/>
        </authorList>
    </citation>
    <scope>NUCLEOTIDE SEQUENCE</scope>
    <source>
        <strain evidence="8">A06</strain>
    </source>
</reference>
<dbReference type="EMBL" id="JAPAAF010000006">
    <property type="protein sequence ID" value="MCW0482385.1"/>
    <property type="molecule type" value="Genomic_DNA"/>
</dbReference>
<dbReference type="Pfam" id="PF10566">
    <property type="entry name" value="Glyco_hydro_97"/>
    <property type="match status" value="1"/>
</dbReference>
<comment type="cofactor">
    <cofactor evidence="1">
        <name>Ca(2+)</name>
        <dbReference type="ChEBI" id="CHEBI:29108"/>
    </cofactor>
</comment>
<dbReference type="InterPro" id="IPR013785">
    <property type="entry name" value="Aldolase_TIM"/>
</dbReference>
<evidence type="ECO:0000256" key="4">
    <source>
        <dbReference type="SAM" id="SignalP"/>
    </source>
</evidence>
<dbReference type="PANTHER" id="PTHR35803">
    <property type="entry name" value="GLUCAN 1,4-ALPHA-GLUCOSIDASE SUSB-RELATED"/>
    <property type="match status" value="1"/>
</dbReference>
<comment type="subunit">
    <text evidence="2">Monomer.</text>
</comment>
<dbReference type="Gene3D" id="3.20.20.70">
    <property type="entry name" value="Aldolase class I"/>
    <property type="match status" value="1"/>
</dbReference>
<feature type="domain" description="Glycosyl-hydrolase 97 C-terminal oligomerisation" evidence="7">
    <location>
        <begin position="529"/>
        <end position="624"/>
    </location>
</feature>
<accession>A0AA41Y5T6</accession>
<dbReference type="InterPro" id="IPR029483">
    <property type="entry name" value="GH97_C"/>
</dbReference>
<keyword evidence="8" id="KW-0378">Hydrolase</keyword>
<dbReference type="SUPFAM" id="SSF51445">
    <property type="entry name" value="(Trans)glycosidases"/>
    <property type="match status" value="1"/>
</dbReference>
<dbReference type="InterPro" id="IPR052720">
    <property type="entry name" value="Glycosyl_hydrolase_97"/>
</dbReference>
<dbReference type="Pfam" id="PF14509">
    <property type="entry name" value="GH97_C"/>
    <property type="match status" value="1"/>
</dbReference>
<feature type="signal peptide" evidence="4">
    <location>
        <begin position="1"/>
        <end position="23"/>
    </location>
</feature>
<dbReference type="GO" id="GO:0030246">
    <property type="term" value="F:carbohydrate binding"/>
    <property type="evidence" value="ECO:0007669"/>
    <property type="project" value="InterPro"/>
</dbReference>
<evidence type="ECO:0000259" key="5">
    <source>
        <dbReference type="Pfam" id="PF10566"/>
    </source>
</evidence>
<organism evidence="8 9">
    <name type="scientific">Gaoshiqia sediminis</name>
    <dbReference type="NCBI Taxonomy" id="2986998"/>
    <lineage>
        <taxon>Bacteria</taxon>
        <taxon>Pseudomonadati</taxon>
        <taxon>Bacteroidota</taxon>
        <taxon>Bacteroidia</taxon>
        <taxon>Marinilabiliales</taxon>
        <taxon>Prolixibacteraceae</taxon>
        <taxon>Gaoshiqia</taxon>
    </lineage>
</organism>
<dbReference type="PANTHER" id="PTHR35803:SF3">
    <property type="entry name" value="ALPHA-GLUCOSIDASE"/>
    <property type="match status" value="1"/>
</dbReference>
<evidence type="ECO:0000259" key="7">
    <source>
        <dbReference type="Pfam" id="PF14509"/>
    </source>
</evidence>
<dbReference type="InterPro" id="IPR029486">
    <property type="entry name" value="GH97_N"/>
</dbReference>
<evidence type="ECO:0000256" key="2">
    <source>
        <dbReference type="ARBA" id="ARBA00011245"/>
    </source>
</evidence>
<sequence length="628" mass="71626">MRFCIYCTGVLVVALLLSMTCMAEVKENVNSPNGDLQLIFYTESANSLKAFYSLNYKGQVVVQKSEFDIVLDNHLSELAMAIKPDDNYHFINDMKFVSRNDTSVNTSWNNAFGERSTVVDHYNQSSFLFEKRSKPGYQLQIDIRVYNEGVAIRYHFPLNPKGLYYRVMKENTEFVLPEGTKAWYHRWAQAPYELLPLENWVDESERPLTCVLPNGLYASIGEAGLVDYARMKLKLKDGEPGTLVSSLYESVDQITPFSTPWRFILVAETPGQLLENNDMILNLNAPCEIENADWIKPGTIMREIAQSNENSKAQIDFSAENGVDYLLYDWKWYGPAFDFASDASTVSIDLDLQKWIEYGKERGVGIWVYVNQQALLTQMREIFPIYKKWGIKGVKFGFVQVGSHRWTQWLHEAIQLAADNELMVNIHDEFRTTGENRTWPNIMTVEGIRGNEEFPDATHNTILPFTRFVGGIGDYTVCYMDKRLKTTHAHQLALGVVYFSPLQTIYWYDKPEMLDGVAETEYFKNLPTVWDETKVLAGEIGQYAVVARRSGDEWFVGAITNNQGRELPLSFDFLPQGKKYTAQIYTDDASLNTKTNVKLSTMTVSSKSNISANLIDSGGMAIRLIPQD</sequence>
<evidence type="ECO:0000256" key="1">
    <source>
        <dbReference type="ARBA" id="ARBA00001913"/>
    </source>
</evidence>
<protein>
    <submittedName>
        <fullName evidence="8">Glycoside hydrolase family 97 protein</fullName>
    </submittedName>
</protein>
<evidence type="ECO:0000256" key="3">
    <source>
        <dbReference type="ARBA" id="ARBA00022837"/>
    </source>
</evidence>
<keyword evidence="3" id="KW-0106">Calcium</keyword>
<dbReference type="InterPro" id="IPR017853">
    <property type="entry name" value="GH"/>
</dbReference>
<dbReference type="RefSeq" id="WP_282590988.1">
    <property type="nucleotide sequence ID" value="NZ_JAPAAF010000006.1"/>
</dbReference>
<dbReference type="Pfam" id="PF14508">
    <property type="entry name" value="GH97_N"/>
    <property type="match status" value="1"/>
</dbReference>
<comment type="caution">
    <text evidence="8">The sequence shown here is derived from an EMBL/GenBank/DDBJ whole genome shotgun (WGS) entry which is preliminary data.</text>
</comment>
<dbReference type="GO" id="GO:0016787">
    <property type="term" value="F:hydrolase activity"/>
    <property type="evidence" value="ECO:0007669"/>
    <property type="project" value="UniProtKB-KW"/>
</dbReference>
<evidence type="ECO:0000313" key="9">
    <source>
        <dbReference type="Proteomes" id="UP001163821"/>
    </source>
</evidence>
<dbReference type="InterPro" id="IPR019563">
    <property type="entry name" value="GH97_catalytic"/>
</dbReference>
<name>A0AA41Y5T6_9BACT</name>
<dbReference type="Gene3D" id="2.70.98.10">
    <property type="match status" value="1"/>
</dbReference>
<feature type="chain" id="PRO_5041359348" evidence="4">
    <location>
        <begin position="24"/>
        <end position="628"/>
    </location>
</feature>
<feature type="domain" description="Glycosyl-hydrolase 97 catalytic" evidence="5">
    <location>
        <begin position="306"/>
        <end position="448"/>
    </location>
</feature>
<feature type="domain" description="Glycosyl-hydrolase 97 N-terminal" evidence="6">
    <location>
        <begin position="29"/>
        <end position="286"/>
    </location>
</feature>
<keyword evidence="9" id="KW-1185">Reference proteome</keyword>
<proteinExistence type="predicted"/>
<gene>
    <name evidence="8" type="ORF">N2K84_06565</name>
</gene>
<dbReference type="AlphaFoldDB" id="A0AA41Y5T6"/>
<dbReference type="Proteomes" id="UP001163821">
    <property type="component" value="Unassembled WGS sequence"/>
</dbReference>
<keyword evidence="4" id="KW-0732">Signal</keyword>
<dbReference type="InterPro" id="IPR014718">
    <property type="entry name" value="GH-type_carb-bd"/>
</dbReference>